<keyword evidence="4 7" id="KW-0472">Membrane</keyword>
<feature type="compositionally biased region" description="Acidic residues" evidence="6">
    <location>
        <begin position="58"/>
        <end position="84"/>
    </location>
</feature>
<feature type="binding site" evidence="5">
    <location>
        <position position="305"/>
    </location>
    <ligand>
        <name>Zn(2+)</name>
        <dbReference type="ChEBI" id="CHEBI:29105"/>
    </ligand>
</feature>
<dbReference type="PANTHER" id="PTHR20855:SF97">
    <property type="entry name" value="ADIPOR-LIKE RECEPTOR IZH3-RELATED"/>
    <property type="match status" value="1"/>
</dbReference>
<organism evidence="8 9">
    <name type="scientific">Zygosaccharomyces rouxii</name>
    <dbReference type="NCBI Taxonomy" id="4956"/>
    <lineage>
        <taxon>Eukaryota</taxon>
        <taxon>Fungi</taxon>
        <taxon>Dikarya</taxon>
        <taxon>Ascomycota</taxon>
        <taxon>Saccharomycotina</taxon>
        <taxon>Saccharomycetes</taxon>
        <taxon>Saccharomycetales</taxon>
        <taxon>Saccharomycetaceae</taxon>
        <taxon>Zygosaccharomyces</taxon>
    </lineage>
</organism>
<feature type="transmembrane region" description="Helical" evidence="7">
    <location>
        <begin position="250"/>
        <end position="268"/>
    </location>
</feature>
<keyword evidence="5" id="KW-0862">Zinc</keyword>
<reference evidence="8 9" key="1">
    <citation type="submission" date="2016-08" db="EMBL/GenBank/DDBJ databases">
        <title>Draft genome sequence of allopolyploid Zygosaccharomyces rouxii.</title>
        <authorList>
            <person name="Watanabe J."/>
            <person name="Uehara K."/>
            <person name="Mogi Y."/>
            <person name="Tsukioka Y."/>
        </authorList>
    </citation>
    <scope>NUCLEOTIDE SEQUENCE [LARGE SCALE GENOMIC DNA]</scope>
    <source>
        <strain evidence="8 9">NBRC 110957</strain>
    </source>
</reference>
<dbReference type="GO" id="GO:0046872">
    <property type="term" value="F:metal ion binding"/>
    <property type="evidence" value="ECO:0007669"/>
    <property type="project" value="UniProtKB-KW"/>
</dbReference>
<feature type="transmembrane region" description="Helical" evidence="7">
    <location>
        <begin position="421"/>
        <end position="439"/>
    </location>
</feature>
<evidence type="ECO:0000256" key="1">
    <source>
        <dbReference type="ARBA" id="ARBA00004141"/>
    </source>
</evidence>
<evidence type="ECO:0000256" key="2">
    <source>
        <dbReference type="ARBA" id="ARBA00022692"/>
    </source>
</evidence>
<dbReference type="Pfam" id="PF03006">
    <property type="entry name" value="HlyIII"/>
    <property type="match status" value="1"/>
</dbReference>
<keyword evidence="2 7" id="KW-0812">Transmembrane</keyword>
<keyword evidence="3 7" id="KW-1133">Transmembrane helix</keyword>
<dbReference type="GO" id="GO:0006882">
    <property type="term" value="P:intracellular zinc ion homeostasis"/>
    <property type="evidence" value="ECO:0007669"/>
    <property type="project" value="TreeGrafter"/>
</dbReference>
<name>A0A1Q3A9N5_ZYGRO</name>
<feature type="transmembrane region" description="Helical" evidence="7">
    <location>
        <begin position="288"/>
        <end position="307"/>
    </location>
</feature>
<feature type="transmembrane region" description="Helical" evidence="7">
    <location>
        <begin position="350"/>
        <end position="369"/>
    </location>
</feature>
<evidence type="ECO:0008006" key="10">
    <source>
        <dbReference type="Google" id="ProtNLM"/>
    </source>
</evidence>
<dbReference type="GO" id="GO:0016020">
    <property type="term" value="C:membrane"/>
    <property type="evidence" value="ECO:0007669"/>
    <property type="project" value="UniProtKB-SubCell"/>
</dbReference>
<proteinExistence type="predicted"/>
<evidence type="ECO:0000256" key="6">
    <source>
        <dbReference type="SAM" id="MobiDB-lite"/>
    </source>
</evidence>
<feature type="transmembrane region" description="Helical" evidence="7">
    <location>
        <begin position="381"/>
        <end position="401"/>
    </location>
</feature>
<sequence length="528" mass="60296">MQSEAPVSLLRPVNFNPIQRLRRRVKSSSVSLLNNKYCNAISNAIGRGHNGKAKTKDDDIDYDKDEDEEKDDEEDREEKDEYNDQDLPRSDTPESVLPQKVKNTYNYGRLKDIKSATPNDSNISLFSEANTLVGSSTAVNASKADENSSSRLSWGMNSSSSSPTAYSVSATGGAGRGETCCADVKTFIRNFNHSAAYELGRTCHLHYYQLPFPYRENKYIIHGYRFYASHKKSFLSILNWYGWHNETSNIWTHLLGGIYLVYLAFYHFPHSNIWLSEKVPQPAKCIVIVFLAAAIKCMFASVFWHTFNGTHLLKLRCKFACVDYTGITTLITASILTVEFVTMYDYKIPLLLYMTCSLALGFIGVSMNWSPKFDRPEARPLRIKFFILLAAVGCSSFAQLVFFTNWKYAAGLLTPVTNKSIVWYLIGVFFYGSFIPERFRTDVLPDNSIPTEQQLSTDLDIVTKHKNIHFRERPTRHPKSQCCQHHANSIKSLWWVDYVGCSHTLWHFFVLLGVVGHYNAIMDMFTKR</sequence>
<dbReference type="OrthoDB" id="5585746at2759"/>
<gene>
    <name evidence="8" type="ORF">ZYGR_0AG04470</name>
</gene>
<evidence type="ECO:0000313" key="9">
    <source>
        <dbReference type="Proteomes" id="UP000187013"/>
    </source>
</evidence>
<comment type="subcellular location">
    <subcellularLocation>
        <location evidence="1">Membrane</location>
        <topology evidence="1">Multi-pass membrane protein</topology>
    </subcellularLocation>
</comment>
<evidence type="ECO:0000256" key="3">
    <source>
        <dbReference type="ARBA" id="ARBA00022989"/>
    </source>
</evidence>
<evidence type="ECO:0000313" key="8">
    <source>
        <dbReference type="EMBL" id="GAV52456.1"/>
    </source>
</evidence>
<protein>
    <recommendedName>
        <fullName evidence="10">Izh3p</fullName>
    </recommendedName>
</protein>
<feature type="transmembrane region" description="Helical" evidence="7">
    <location>
        <begin position="319"/>
        <end position="338"/>
    </location>
</feature>
<evidence type="ECO:0000256" key="5">
    <source>
        <dbReference type="PIRSR" id="PIRSR604254-1"/>
    </source>
</evidence>
<dbReference type="EMBL" id="BDGX01000033">
    <property type="protein sequence ID" value="GAV52456.1"/>
    <property type="molecule type" value="Genomic_DNA"/>
</dbReference>
<dbReference type="Proteomes" id="UP000187013">
    <property type="component" value="Unassembled WGS sequence"/>
</dbReference>
<feature type="region of interest" description="Disordered" evidence="6">
    <location>
        <begin position="43"/>
        <end position="100"/>
    </location>
</feature>
<evidence type="ECO:0000256" key="7">
    <source>
        <dbReference type="SAM" id="Phobius"/>
    </source>
</evidence>
<comment type="caution">
    <text evidence="8">The sequence shown here is derived from an EMBL/GenBank/DDBJ whole genome shotgun (WGS) entry which is preliminary data.</text>
</comment>
<dbReference type="GO" id="GO:0038023">
    <property type="term" value="F:signaling receptor activity"/>
    <property type="evidence" value="ECO:0007669"/>
    <property type="project" value="TreeGrafter"/>
</dbReference>
<dbReference type="AlphaFoldDB" id="A0A1Q3A9N5"/>
<dbReference type="PANTHER" id="PTHR20855">
    <property type="entry name" value="ADIPOR/PROGESTIN RECEPTOR-RELATED"/>
    <property type="match status" value="1"/>
</dbReference>
<accession>A0A1Q3A9N5</accession>
<keyword evidence="5" id="KW-0479">Metal-binding</keyword>
<evidence type="ECO:0000256" key="4">
    <source>
        <dbReference type="ARBA" id="ARBA00023136"/>
    </source>
</evidence>
<dbReference type="InterPro" id="IPR004254">
    <property type="entry name" value="AdipoR/HlyIII-related"/>
</dbReference>
<feature type="region of interest" description="Disordered" evidence="6">
    <location>
        <begin position="140"/>
        <end position="163"/>
    </location>
</feature>